<accession>A0A344QDP4</accession>
<dbReference type="KEGG" id="rsp:RSP_7681"/>
<protein>
    <submittedName>
        <fullName evidence="1">Uncharacterized protein</fullName>
    </submittedName>
</protein>
<evidence type="ECO:0000313" key="2">
    <source>
        <dbReference type="Proteomes" id="UP000002703"/>
    </source>
</evidence>
<geneLocation type="plasmid" evidence="2">
    <name>pRS241d</name>
</geneLocation>
<keyword evidence="1" id="KW-0614">Plasmid</keyword>
<dbReference type="EMBL" id="CP000147">
    <property type="protein sequence ID" value="AGY32506.1"/>
    <property type="molecule type" value="Genomic_DNA"/>
</dbReference>
<organism evidence="1 2">
    <name type="scientific">Cereibacter sphaeroides (strain ATCC 17023 / DSM 158 / JCM 6121 / CCUG 31486 / LMG 2827 / NBRC 12203 / NCIMB 8253 / ATH 2.4.1.)</name>
    <name type="common">Rhodobacter sphaeroides</name>
    <dbReference type="NCBI Taxonomy" id="272943"/>
    <lineage>
        <taxon>Bacteria</taxon>
        <taxon>Pseudomonadati</taxon>
        <taxon>Pseudomonadota</taxon>
        <taxon>Alphaproteobacteria</taxon>
        <taxon>Rhodobacterales</taxon>
        <taxon>Paracoccaceae</taxon>
        <taxon>Cereibacter</taxon>
    </lineage>
</organism>
<accession>U5NMZ2</accession>
<dbReference type="EnsemblBacteria" id="AGY32506">
    <property type="protein sequence ID" value="AGY32506"/>
    <property type="gene ID" value="RSP_7681"/>
</dbReference>
<keyword evidence="2" id="KW-1185">Reference proteome</keyword>
<dbReference type="RefSeq" id="WP_023003465.1">
    <property type="nucleotide sequence ID" value="NC_009007.1"/>
</dbReference>
<gene>
    <name evidence="1" type="ORF">RSP_7681</name>
</gene>
<dbReference type="Proteomes" id="UP000002703">
    <property type="component" value="Plasmid D"/>
</dbReference>
<name>U5NMZ2_CERS4</name>
<dbReference type="AlphaFoldDB" id="U5NMZ2"/>
<sequence length="67" mass="7501">MSKKRATTAVITHKLYAQWPGQPETHIGFRAMTNIGSSIEILFEPLHLENASLRAESWRASPKAVPQ</sequence>
<proteinExistence type="predicted"/>
<evidence type="ECO:0000313" key="1">
    <source>
        <dbReference type="EMBL" id="AGY32506.1"/>
    </source>
</evidence>
<reference evidence="2" key="1">
    <citation type="submission" date="2005-09" db="EMBL/GenBank/DDBJ databases">
        <title>Complete sequence of plasmid D of Rhodobacter sphaeroides 2.4.1.</title>
        <authorList>
            <person name="Copeland A."/>
            <person name="Lucas S."/>
            <person name="Lapidus A."/>
            <person name="Barry K."/>
            <person name="Detter J.C."/>
            <person name="Glavina T."/>
            <person name="Hammon N."/>
            <person name="Israni S."/>
            <person name="Pitluck S."/>
            <person name="Richardson P."/>
            <person name="Mackenzie C."/>
            <person name="Choudhary M."/>
            <person name="Larimer F."/>
            <person name="Hauser L.J."/>
            <person name="Land M."/>
            <person name="Donohue T.J."/>
            <person name="Kaplan S."/>
        </authorList>
    </citation>
    <scope>NUCLEOTIDE SEQUENCE [LARGE SCALE GENOMIC DNA]</scope>
    <source>
        <strain evidence="2">ATCC 17023 / DSM 158 / JCM 6121 / CCUG 31486 / LMG 2827 / NBRC 12203 / NCIMB 8253 / ATH 2.4.1.</strain>
        <plasmid evidence="2">pRS241d</plasmid>
    </source>
</reference>
<dbReference type="GeneID" id="97259153"/>